<evidence type="ECO:0000256" key="3">
    <source>
        <dbReference type="ARBA" id="ARBA00022692"/>
    </source>
</evidence>
<dbReference type="CDD" id="cd01949">
    <property type="entry name" value="GGDEF"/>
    <property type="match status" value="1"/>
</dbReference>
<accession>A0A143HGV0</accession>
<dbReference type="NCBIfam" id="TIGR00254">
    <property type="entry name" value="GGDEF"/>
    <property type="match status" value="1"/>
</dbReference>
<dbReference type="Gene3D" id="3.30.70.270">
    <property type="match status" value="1"/>
</dbReference>
<dbReference type="PROSITE" id="PS50887">
    <property type="entry name" value="GGDEF"/>
    <property type="match status" value="1"/>
</dbReference>
<dbReference type="CDD" id="cd12914">
    <property type="entry name" value="PDC1_DGC_like"/>
    <property type="match status" value="1"/>
</dbReference>
<sequence length="520" mass="58463">MRKKYLKLQHLIIGVAILAFALTIGSSLFSSYRMNKQTLMDNTLETNRVYAEKLATTANNYLNETLQTLTYNTNILATYINDEKRLLEEADRLKMQTNTFNSVSIIDKRGEIIATSPQSLNLKGRMADLPAVKKALKEQEPMVSDPFKGLIQKELIFISAPIFSNNGKYLGLVGGTIYLEESNILYELLGNHFYNDGSYVYVVDRDGRIIYHQDHSRINEVIKNNAVIQKIMSREPNGAQRVINSKGKDMLAGYAIVGNAGWGVVAQRPTDISLEPAVTMVKQMLYVAFPLLIVTLVIIIWAALKISKPLQRLAELAENSMQKDESKNLSDVKAWYYEVRQLKTALIQSLSFLHQQVTFFMDQSTTDPLTGLTNRRTLDVKLKEFTTEKIPFSLVIMDIDHFKAVNDTHGHNVGDEVIQFLASQIRSAARPSDICCRYGGEEFIMVLPYTNTQQAFDIAENLRRELEATNSPTGEPFTISAGIAEYNQADMSPSMLIGKADKGLYQAKKQGRNQIVITSS</sequence>
<dbReference type="GO" id="GO:1902201">
    <property type="term" value="P:negative regulation of bacterial-type flagellum-dependent cell motility"/>
    <property type="evidence" value="ECO:0007669"/>
    <property type="project" value="TreeGrafter"/>
</dbReference>
<proteinExistence type="predicted"/>
<dbReference type="SUPFAM" id="SSF55073">
    <property type="entry name" value="Nucleotide cyclase"/>
    <property type="match status" value="1"/>
</dbReference>
<keyword evidence="2" id="KW-1003">Cell membrane</keyword>
<dbReference type="CDD" id="cd18774">
    <property type="entry name" value="PDC2_HK_sensor"/>
    <property type="match status" value="1"/>
</dbReference>
<feature type="transmembrane region" description="Helical" evidence="6">
    <location>
        <begin position="284"/>
        <end position="304"/>
    </location>
</feature>
<evidence type="ECO:0000256" key="5">
    <source>
        <dbReference type="ARBA" id="ARBA00023136"/>
    </source>
</evidence>
<keyword evidence="9" id="KW-1185">Reference proteome</keyword>
<dbReference type="KEGG" id="rst:ATY39_15735"/>
<reference evidence="8 9" key="1">
    <citation type="journal article" date="2016" name="Genome Announc.">
        <title>Whole-Genome Sequence of Rummeliibacillus stabekisii Strain PP9 Isolated from Antarctic Soil.</title>
        <authorList>
            <person name="da Mota F.F."/>
            <person name="Vollu R.E."/>
            <person name="Jurelevicius D."/>
            <person name="Seldin L."/>
        </authorList>
    </citation>
    <scope>NUCLEOTIDE SEQUENCE [LARGE SCALE GENOMIC DNA]</scope>
    <source>
        <strain evidence="8 9">PP9</strain>
    </source>
</reference>
<dbReference type="SUPFAM" id="SSF103190">
    <property type="entry name" value="Sensory domain-like"/>
    <property type="match status" value="2"/>
</dbReference>
<reference evidence="9" key="2">
    <citation type="submission" date="2016-03" db="EMBL/GenBank/DDBJ databases">
        <authorList>
            <person name="Ploux O."/>
        </authorList>
    </citation>
    <scope>NUCLEOTIDE SEQUENCE [LARGE SCALE GENOMIC DNA]</scope>
    <source>
        <strain evidence="9">PP9</strain>
    </source>
</reference>
<protein>
    <submittedName>
        <fullName evidence="8">Diguanylate cyclase</fullName>
    </submittedName>
</protein>
<comment type="subcellular location">
    <subcellularLocation>
        <location evidence="1">Cell membrane</location>
        <topology evidence="1">Multi-pass membrane protein</topology>
    </subcellularLocation>
</comment>
<dbReference type="Pfam" id="PF02743">
    <property type="entry name" value="dCache_1"/>
    <property type="match status" value="1"/>
</dbReference>
<dbReference type="GO" id="GO:0005886">
    <property type="term" value="C:plasma membrane"/>
    <property type="evidence" value="ECO:0007669"/>
    <property type="project" value="UniProtKB-SubCell"/>
</dbReference>
<dbReference type="Gene3D" id="3.30.450.20">
    <property type="entry name" value="PAS domain"/>
    <property type="match status" value="1"/>
</dbReference>
<keyword evidence="3 6" id="KW-0812">Transmembrane</keyword>
<dbReference type="InterPro" id="IPR029787">
    <property type="entry name" value="Nucleotide_cyclase"/>
</dbReference>
<dbReference type="InterPro" id="IPR000160">
    <property type="entry name" value="GGDEF_dom"/>
</dbReference>
<dbReference type="OrthoDB" id="9759607at2"/>
<dbReference type="PANTHER" id="PTHR45138">
    <property type="entry name" value="REGULATORY COMPONENTS OF SENSORY TRANSDUCTION SYSTEM"/>
    <property type="match status" value="1"/>
</dbReference>
<dbReference type="RefSeq" id="WP_066791387.1">
    <property type="nucleotide sequence ID" value="NZ_CP014806.1"/>
</dbReference>
<dbReference type="PANTHER" id="PTHR45138:SF9">
    <property type="entry name" value="DIGUANYLATE CYCLASE DGCM-RELATED"/>
    <property type="match status" value="1"/>
</dbReference>
<evidence type="ECO:0000256" key="2">
    <source>
        <dbReference type="ARBA" id="ARBA00022475"/>
    </source>
</evidence>
<dbReference type="InterPro" id="IPR029151">
    <property type="entry name" value="Sensor-like_sf"/>
</dbReference>
<dbReference type="EMBL" id="CP014806">
    <property type="protein sequence ID" value="AMX00721.1"/>
    <property type="molecule type" value="Genomic_DNA"/>
</dbReference>
<evidence type="ECO:0000256" key="1">
    <source>
        <dbReference type="ARBA" id="ARBA00004651"/>
    </source>
</evidence>
<dbReference type="STRING" id="241244.ATY39_15735"/>
<evidence type="ECO:0000313" key="8">
    <source>
        <dbReference type="EMBL" id="AMX00721.1"/>
    </source>
</evidence>
<dbReference type="Pfam" id="PF00990">
    <property type="entry name" value="GGDEF"/>
    <property type="match status" value="1"/>
</dbReference>
<evidence type="ECO:0000259" key="7">
    <source>
        <dbReference type="PROSITE" id="PS50887"/>
    </source>
</evidence>
<feature type="transmembrane region" description="Helical" evidence="6">
    <location>
        <begin position="12"/>
        <end position="32"/>
    </location>
</feature>
<keyword evidence="5 6" id="KW-0472">Membrane</keyword>
<dbReference type="InterPro" id="IPR050469">
    <property type="entry name" value="Diguanylate_Cyclase"/>
</dbReference>
<organism evidence="8 9">
    <name type="scientific">Rummeliibacillus stabekisii</name>
    <dbReference type="NCBI Taxonomy" id="241244"/>
    <lineage>
        <taxon>Bacteria</taxon>
        <taxon>Bacillati</taxon>
        <taxon>Bacillota</taxon>
        <taxon>Bacilli</taxon>
        <taxon>Bacillales</taxon>
        <taxon>Caryophanaceae</taxon>
        <taxon>Rummeliibacillus</taxon>
    </lineage>
</organism>
<dbReference type="GO" id="GO:0043709">
    <property type="term" value="P:cell adhesion involved in single-species biofilm formation"/>
    <property type="evidence" value="ECO:0007669"/>
    <property type="project" value="TreeGrafter"/>
</dbReference>
<dbReference type="AlphaFoldDB" id="A0A143HGV0"/>
<dbReference type="InterPro" id="IPR043128">
    <property type="entry name" value="Rev_trsase/Diguanyl_cyclase"/>
</dbReference>
<evidence type="ECO:0000313" key="9">
    <source>
        <dbReference type="Proteomes" id="UP000076021"/>
    </source>
</evidence>
<dbReference type="SMART" id="SM00267">
    <property type="entry name" value="GGDEF"/>
    <property type="match status" value="1"/>
</dbReference>
<dbReference type="FunFam" id="3.30.70.270:FF:000001">
    <property type="entry name" value="Diguanylate cyclase domain protein"/>
    <property type="match status" value="1"/>
</dbReference>
<dbReference type="GO" id="GO:0052621">
    <property type="term" value="F:diguanylate cyclase activity"/>
    <property type="evidence" value="ECO:0007669"/>
    <property type="project" value="TreeGrafter"/>
</dbReference>
<gene>
    <name evidence="8" type="ORF">ATY39_15735</name>
</gene>
<keyword evidence="4 6" id="KW-1133">Transmembrane helix</keyword>
<name>A0A143HGV0_9BACL</name>
<evidence type="ECO:0000256" key="6">
    <source>
        <dbReference type="SAM" id="Phobius"/>
    </source>
</evidence>
<evidence type="ECO:0000256" key="4">
    <source>
        <dbReference type="ARBA" id="ARBA00022989"/>
    </source>
</evidence>
<dbReference type="Proteomes" id="UP000076021">
    <property type="component" value="Chromosome"/>
</dbReference>
<dbReference type="InterPro" id="IPR033479">
    <property type="entry name" value="dCache_1"/>
</dbReference>
<feature type="domain" description="GGDEF" evidence="7">
    <location>
        <begin position="390"/>
        <end position="520"/>
    </location>
</feature>